<dbReference type="InterPro" id="IPR015943">
    <property type="entry name" value="WD40/YVTN_repeat-like_dom_sf"/>
</dbReference>
<dbReference type="Proteomes" id="UP000269883">
    <property type="component" value="Chromosome"/>
</dbReference>
<dbReference type="AlphaFoldDB" id="A0A2Z6B1K9"/>
<dbReference type="KEGG" id="dfl:DFE_2629"/>
<accession>A0A2Z6B1K9</accession>
<reference evidence="1 2" key="1">
    <citation type="journal article" date="2018" name="Sci. Adv.">
        <title>Multi-heme cytochromes provide a pathway for survival in energy-limited environments.</title>
        <authorList>
            <person name="Deng X."/>
            <person name="Dohmae N."/>
            <person name="Nealson K.H."/>
            <person name="Hashimoto K."/>
            <person name="Okamoto A."/>
        </authorList>
    </citation>
    <scope>NUCLEOTIDE SEQUENCE [LARGE SCALE GENOMIC DNA]</scope>
    <source>
        <strain evidence="1 2">IS5</strain>
    </source>
</reference>
<dbReference type="SUPFAM" id="SSF69322">
    <property type="entry name" value="Tricorn protease domain 2"/>
    <property type="match status" value="1"/>
</dbReference>
<dbReference type="Gene3D" id="2.130.10.10">
    <property type="entry name" value="YVTN repeat-like/Quinoprotein amine dehydrogenase"/>
    <property type="match status" value="2"/>
</dbReference>
<dbReference type="EMBL" id="AP017378">
    <property type="protein sequence ID" value="BBD09355.1"/>
    <property type="molecule type" value="Genomic_DNA"/>
</dbReference>
<keyword evidence="2" id="KW-1185">Reference proteome</keyword>
<dbReference type="PANTHER" id="PTHR47197">
    <property type="entry name" value="PROTEIN NIRF"/>
    <property type="match status" value="1"/>
</dbReference>
<sequence>MKVYTLELISAPKTVRFFGEGCTLLAGSPTHVSILDFNQSGSVEFSKDNTSYAFSAKSNTLALGQSGGLIQIFDTATGKRREVLKGGATPKKIKISLNGDFLAAANGNGTSLINLNIGKTEHHFPGGGWQFGQFHFSPDERYFAAGVRKSESSLQHTVYQYDLSTKTIDREFSIEGTITQLLFSPNGEKLLVSTTDPGGIAYETRLHLFDTASGKELFQWESDEGIVDVVFSPNSKVLAIGTAAGALIQNGVVRLLDANNGTEKDRFMLDNVVVDLDMSPDGQLVSVVSGTYSMWKKKAVVFIYNMNEHRIVYNLNSKEFFNMNSFSSDGRFLVVGGRGSSVQLLEFKKN</sequence>
<dbReference type="InterPro" id="IPR051200">
    <property type="entry name" value="Host-pathogen_enzymatic-act"/>
</dbReference>
<organism evidence="1 2">
    <name type="scientific">Desulfovibrio ferrophilus</name>
    <dbReference type="NCBI Taxonomy" id="241368"/>
    <lineage>
        <taxon>Bacteria</taxon>
        <taxon>Pseudomonadati</taxon>
        <taxon>Thermodesulfobacteriota</taxon>
        <taxon>Desulfovibrionia</taxon>
        <taxon>Desulfovibrionales</taxon>
        <taxon>Desulfovibrionaceae</taxon>
        <taxon>Desulfovibrio</taxon>
    </lineage>
</organism>
<evidence type="ECO:0000313" key="2">
    <source>
        <dbReference type="Proteomes" id="UP000269883"/>
    </source>
</evidence>
<evidence type="ECO:0000313" key="1">
    <source>
        <dbReference type="EMBL" id="BBD09355.1"/>
    </source>
</evidence>
<name>A0A2Z6B1K9_9BACT</name>
<proteinExistence type="predicted"/>
<protein>
    <submittedName>
        <fullName evidence="1">WD40 repeat-containing protein</fullName>
    </submittedName>
</protein>
<gene>
    <name evidence="1" type="ORF">DFE_2629</name>
</gene>
<dbReference type="PANTHER" id="PTHR47197:SF3">
    <property type="entry name" value="DIHYDRO-HEME D1 DEHYDROGENASE"/>
    <property type="match status" value="1"/>
</dbReference>